<dbReference type="AlphaFoldDB" id="A0A8H7D9P7"/>
<organism evidence="2 3">
    <name type="scientific">Mycena sanguinolenta</name>
    <dbReference type="NCBI Taxonomy" id="230812"/>
    <lineage>
        <taxon>Eukaryota</taxon>
        <taxon>Fungi</taxon>
        <taxon>Dikarya</taxon>
        <taxon>Basidiomycota</taxon>
        <taxon>Agaricomycotina</taxon>
        <taxon>Agaricomycetes</taxon>
        <taxon>Agaricomycetidae</taxon>
        <taxon>Agaricales</taxon>
        <taxon>Marasmiineae</taxon>
        <taxon>Mycenaceae</taxon>
        <taxon>Mycena</taxon>
    </lineage>
</organism>
<sequence>MLSFRSQSGSPNTIDSLYYEMPVLPNEIVSDVASKLPSKTLFVVLGAVLIITAIGYMLPLQLAHVLATAMIETKKVYDAAHEMGLRSPAEAEMDALKFRVSAIVQQTVRSSESWRATLYDFLRGRTFILLYHIYEVKSVQRRITISGNSLGYVSRAI</sequence>
<keyword evidence="3" id="KW-1185">Reference proteome</keyword>
<protein>
    <submittedName>
        <fullName evidence="2">Uncharacterized protein</fullName>
    </submittedName>
</protein>
<dbReference type="EMBL" id="JACAZH010000006">
    <property type="protein sequence ID" value="KAF7366475.1"/>
    <property type="molecule type" value="Genomic_DNA"/>
</dbReference>
<evidence type="ECO:0000313" key="2">
    <source>
        <dbReference type="EMBL" id="KAF7366475.1"/>
    </source>
</evidence>
<accession>A0A8H7D9P7</accession>
<feature type="transmembrane region" description="Helical" evidence="1">
    <location>
        <begin position="41"/>
        <end position="67"/>
    </location>
</feature>
<dbReference type="Proteomes" id="UP000623467">
    <property type="component" value="Unassembled WGS sequence"/>
</dbReference>
<name>A0A8H7D9P7_9AGAR</name>
<reference evidence="2" key="1">
    <citation type="submission" date="2020-05" db="EMBL/GenBank/DDBJ databases">
        <title>Mycena genomes resolve the evolution of fungal bioluminescence.</title>
        <authorList>
            <person name="Tsai I.J."/>
        </authorList>
    </citation>
    <scope>NUCLEOTIDE SEQUENCE</scope>
    <source>
        <strain evidence="2">160909Yilan</strain>
    </source>
</reference>
<dbReference type="OrthoDB" id="3003894at2759"/>
<proteinExistence type="predicted"/>
<gene>
    <name evidence="2" type="ORF">MSAN_00904500</name>
</gene>
<keyword evidence="1" id="KW-0472">Membrane</keyword>
<keyword evidence="1" id="KW-0812">Transmembrane</keyword>
<evidence type="ECO:0000256" key="1">
    <source>
        <dbReference type="SAM" id="Phobius"/>
    </source>
</evidence>
<evidence type="ECO:0000313" key="3">
    <source>
        <dbReference type="Proteomes" id="UP000623467"/>
    </source>
</evidence>
<keyword evidence="1" id="KW-1133">Transmembrane helix</keyword>
<comment type="caution">
    <text evidence="2">The sequence shown here is derived from an EMBL/GenBank/DDBJ whole genome shotgun (WGS) entry which is preliminary data.</text>
</comment>